<reference evidence="1" key="1">
    <citation type="submission" date="2018-05" db="EMBL/GenBank/DDBJ databases">
        <authorList>
            <person name="Lanie J.A."/>
            <person name="Ng W.-L."/>
            <person name="Kazmierczak K.M."/>
            <person name="Andrzejewski T.M."/>
            <person name="Davidsen T.M."/>
            <person name="Wayne K.J."/>
            <person name="Tettelin H."/>
            <person name="Glass J.I."/>
            <person name="Rusch D."/>
            <person name="Podicherti R."/>
            <person name="Tsui H.-C.T."/>
            <person name="Winkler M.E."/>
        </authorList>
    </citation>
    <scope>NUCLEOTIDE SEQUENCE</scope>
</reference>
<proteinExistence type="predicted"/>
<dbReference type="EMBL" id="UINC01002178">
    <property type="protein sequence ID" value="SUZ93800.1"/>
    <property type="molecule type" value="Genomic_DNA"/>
</dbReference>
<dbReference type="AlphaFoldDB" id="A0A381RPJ7"/>
<evidence type="ECO:0000313" key="1">
    <source>
        <dbReference type="EMBL" id="SUZ93800.1"/>
    </source>
</evidence>
<accession>A0A381RPJ7</accession>
<gene>
    <name evidence="1" type="ORF">METZ01_LOCUS46654</name>
</gene>
<organism evidence="1">
    <name type="scientific">marine metagenome</name>
    <dbReference type="NCBI Taxonomy" id="408172"/>
    <lineage>
        <taxon>unclassified sequences</taxon>
        <taxon>metagenomes</taxon>
        <taxon>ecological metagenomes</taxon>
    </lineage>
</organism>
<protein>
    <submittedName>
        <fullName evidence="1">Uncharacterized protein</fullName>
    </submittedName>
</protein>
<name>A0A381RPJ7_9ZZZZ</name>
<sequence>MPYIGTDINYGNLAKQTGTGDGADTTPIAALTYTVPSSESILVFLDGVCQVPSTDFTATGTTLTFTTAPANGVAILVMFLGRSLDIGTPADNTVDETKLKDALIGDFSDVTVTAADTFLYGDATDSGNTKKDTVQGILDLAGSAGLNFISRVPITSSTATADFLTSFSSTYDNYMATWDICQPVDDNEPFCMKVAQGGSAVTGGYDRGQVGYTEAAATAHGGGAAHDLVYLTAGNVGNASVEEHTSGTVWIFNPLHTAPTSITHLTSFINASTNIVVVAGAWVMKSNSTAVTGIQFLYESGNILIGNFTLYGLAKS</sequence>